<gene>
    <name evidence="1" type="ORF">EC9_45150</name>
</gene>
<dbReference type="EMBL" id="CP036261">
    <property type="protein sequence ID" value="QDS90308.1"/>
    <property type="molecule type" value="Genomic_DNA"/>
</dbReference>
<dbReference type="OrthoDB" id="285010at2"/>
<reference evidence="1 2" key="1">
    <citation type="submission" date="2019-02" db="EMBL/GenBank/DDBJ databases">
        <title>Deep-cultivation of Planctomycetes and their phenomic and genomic characterization uncovers novel biology.</title>
        <authorList>
            <person name="Wiegand S."/>
            <person name="Jogler M."/>
            <person name="Boedeker C."/>
            <person name="Pinto D."/>
            <person name="Vollmers J."/>
            <person name="Rivas-Marin E."/>
            <person name="Kohn T."/>
            <person name="Peeters S.H."/>
            <person name="Heuer A."/>
            <person name="Rast P."/>
            <person name="Oberbeckmann S."/>
            <person name="Bunk B."/>
            <person name="Jeske O."/>
            <person name="Meyerdierks A."/>
            <person name="Storesund J.E."/>
            <person name="Kallscheuer N."/>
            <person name="Luecker S."/>
            <person name="Lage O.M."/>
            <person name="Pohl T."/>
            <person name="Merkel B.J."/>
            <person name="Hornburger P."/>
            <person name="Mueller R.-W."/>
            <person name="Bruemmer F."/>
            <person name="Labrenz M."/>
            <person name="Spormann A.M."/>
            <person name="Op den Camp H."/>
            <person name="Overmann J."/>
            <person name="Amann R."/>
            <person name="Jetten M.S.M."/>
            <person name="Mascher T."/>
            <person name="Medema M.H."/>
            <person name="Devos D.P."/>
            <person name="Kaster A.-K."/>
            <person name="Ovreas L."/>
            <person name="Rohde M."/>
            <person name="Galperin M.Y."/>
            <person name="Jogler C."/>
        </authorList>
    </citation>
    <scope>NUCLEOTIDE SEQUENCE [LARGE SCALE GENOMIC DNA]</scope>
    <source>
        <strain evidence="1 2">EC9</strain>
    </source>
</reference>
<keyword evidence="2" id="KW-1185">Reference proteome</keyword>
<protein>
    <submittedName>
        <fullName evidence="1">Uncharacterized protein</fullName>
    </submittedName>
</protein>
<dbReference type="RefSeq" id="WP_145348141.1">
    <property type="nucleotide sequence ID" value="NZ_CP036261.1"/>
</dbReference>
<proteinExistence type="predicted"/>
<dbReference type="PROSITE" id="PS51257">
    <property type="entry name" value="PROKAR_LIPOPROTEIN"/>
    <property type="match status" value="1"/>
</dbReference>
<evidence type="ECO:0000313" key="1">
    <source>
        <dbReference type="EMBL" id="QDS90308.1"/>
    </source>
</evidence>
<sequence length="103" mass="11035">MTSVVRFVCVMLFLTAVIGCGEVRETGQAVQQPPLDAKVTLEKIAATGKLSDQKAQLLGELEGLGENYPPEKTQELLADFEQLSALSDAAAIKAKAQEMAEKL</sequence>
<dbReference type="AlphaFoldDB" id="A0A517M614"/>
<evidence type="ECO:0000313" key="2">
    <source>
        <dbReference type="Proteomes" id="UP000319557"/>
    </source>
</evidence>
<dbReference type="KEGG" id="ruv:EC9_45150"/>
<name>A0A517M614_9BACT</name>
<accession>A0A517M614</accession>
<dbReference type="Proteomes" id="UP000319557">
    <property type="component" value="Chromosome"/>
</dbReference>
<organism evidence="1 2">
    <name type="scientific">Rosistilla ulvae</name>
    <dbReference type="NCBI Taxonomy" id="1930277"/>
    <lineage>
        <taxon>Bacteria</taxon>
        <taxon>Pseudomonadati</taxon>
        <taxon>Planctomycetota</taxon>
        <taxon>Planctomycetia</taxon>
        <taxon>Pirellulales</taxon>
        <taxon>Pirellulaceae</taxon>
        <taxon>Rosistilla</taxon>
    </lineage>
</organism>